<reference evidence="2" key="1">
    <citation type="submission" date="2023-03" db="EMBL/GenBank/DDBJ databases">
        <title>Massive genome expansion in bonnet fungi (Mycena s.s.) driven by repeated elements and novel gene families across ecological guilds.</title>
        <authorList>
            <consortium name="Lawrence Berkeley National Laboratory"/>
            <person name="Harder C.B."/>
            <person name="Miyauchi S."/>
            <person name="Viragh M."/>
            <person name="Kuo A."/>
            <person name="Thoen E."/>
            <person name="Andreopoulos B."/>
            <person name="Lu D."/>
            <person name="Skrede I."/>
            <person name="Drula E."/>
            <person name="Henrissat B."/>
            <person name="Morin E."/>
            <person name="Kohler A."/>
            <person name="Barry K."/>
            <person name="LaButti K."/>
            <person name="Morin E."/>
            <person name="Salamov A."/>
            <person name="Lipzen A."/>
            <person name="Mereny Z."/>
            <person name="Hegedus B."/>
            <person name="Baldrian P."/>
            <person name="Stursova M."/>
            <person name="Weitz H."/>
            <person name="Taylor A."/>
            <person name="Grigoriev I.V."/>
            <person name="Nagy L.G."/>
            <person name="Martin F."/>
            <person name="Kauserud H."/>
        </authorList>
    </citation>
    <scope>NUCLEOTIDE SEQUENCE</scope>
    <source>
        <strain evidence="2">CBHHK200</strain>
    </source>
</reference>
<accession>A0AAD6WV81</accession>
<dbReference type="SUPFAM" id="SSF54695">
    <property type="entry name" value="POZ domain"/>
    <property type="match status" value="1"/>
</dbReference>
<dbReference type="EMBL" id="JARJCM010000111">
    <property type="protein sequence ID" value="KAJ7028538.1"/>
    <property type="molecule type" value="Genomic_DNA"/>
</dbReference>
<sequence>MDVPDSTTVSPKFNFTDADVTFKSADGVLFHVHRKNLEVCTEGFPPAEISVTAGEISDLLETAETLELLFQFMYPERHPALDTTPFEILHPLAEAAEKYQVFPAMNICHIRLRDMVHEHPVEVAVYAAKHDYPYLVSQVAPMMLSMPPVDVIGMLPGYLVLPWIRYVQEWTQVHQTVALKFRHQNGTAYHFNGQPCNANSWLGYSFTCIERLAPGVHTLQSLDDVFHNDIPVYNSQYGRQSYECCRADLQAWRKRIEDAIAEIPKFHTFL</sequence>
<dbReference type="Proteomes" id="UP001218188">
    <property type="component" value="Unassembled WGS sequence"/>
</dbReference>
<dbReference type="AlphaFoldDB" id="A0AAD6WV81"/>
<dbReference type="PROSITE" id="PS50097">
    <property type="entry name" value="BTB"/>
    <property type="match status" value="1"/>
</dbReference>
<feature type="domain" description="BTB" evidence="1">
    <location>
        <begin position="18"/>
        <end position="74"/>
    </location>
</feature>
<organism evidence="2 3">
    <name type="scientific">Mycena alexandri</name>
    <dbReference type="NCBI Taxonomy" id="1745969"/>
    <lineage>
        <taxon>Eukaryota</taxon>
        <taxon>Fungi</taxon>
        <taxon>Dikarya</taxon>
        <taxon>Basidiomycota</taxon>
        <taxon>Agaricomycotina</taxon>
        <taxon>Agaricomycetes</taxon>
        <taxon>Agaricomycetidae</taxon>
        <taxon>Agaricales</taxon>
        <taxon>Marasmiineae</taxon>
        <taxon>Mycenaceae</taxon>
        <taxon>Mycena</taxon>
    </lineage>
</organism>
<evidence type="ECO:0000313" key="3">
    <source>
        <dbReference type="Proteomes" id="UP001218188"/>
    </source>
</evidence>
<dbReference type="InterPro" id="IPR000210">
    <property type="entry name" value="BTB/POZ_dom"/>
</dbReference>
<gene>
    <name evidence="2" type="ORF">C8F04DRAFT_1265865</name>
</gene>
<comment type="caution">
    <text evidence="2">The sequence shown here is derived from an EMBL/GenBank/DDBJ whole genome shotgun (WGS) entry which is preliminary data.</text>
</comment>
<evidence type="ECO:0000313" key="2">
    <source>
        <dbReference type="EMBL" id="KAJ7028538.1"/>
    </source>
</evidence>
<name>A0AAD6WV81_9AGAR</name>
<proteinExistence type="predicted"/>
<dbReference type="InterPro" id="IPR011333">
    <property type="entry name" value="SKP1/BTB/POZ_sf"/>
</dbReference>
<evidence type="ECO:0000259" key="1">
    <source>
        <dbReference type="PROSITE" id="PS50097"/>
    </source>
</evidence>
<protein>
    <recommendedName>
        <fullName evidence="1">BTB domain-containing protein</fullName>
    </recommendedName>
</protein>
<keyword evidence="3" id="KW-1185">Reference proteome</keyword>
<dbReference type="Pfam" id="PF00651">
    <property type="entry name" value="BTB"/>
    <property type="match status" value="1"/>
</dbReference>
<dbReference type="Gene3D" id="3.30.710.10">
    <property type="entry name" value="Potassium Channel Kv1.1, Chain A"/>
    <property type="match status" value="1"/>
</dbReference>